<dbReference type="GO" id="GO:0016853">
    <property type="term" value="F:isomerase activity"/>
    <property type="evidence" value="ECO:0007669"/>
    <property type="project" value="UniProtKB-KW"/>
</dbReference>
<dbReference type="EMBL" id="FRAN01000001">
    <property type="protein sequence ID" value="SHK23943.1"/>
    <property type="molecule type" value="Genomic_DNA"/>
</dbReference>
<evidence type="ECO:0000313" key="6">
    <source>
        <dbReference type="Proteomes" id="UP000184203"/>
    </source>
</evidence>
<reference evidence="6" key="2">
    <citation type="submission" date="2016-11" db="EMBL/GenBank/DDBJ databases">
        <authorList>
            <person name="Varghese N."/>
            <person name="Submissions S."/>
        </authorList>
    </citation>
    <scope>NUCLEOTIDE SEQUENCE [LARGE SCALE GENOMIC DNA]</scope>
    <source>
        <strain evidence="6">DX253</strain>
    </source>
</reference>
<evidence type="ECO:0000259" key="2">
    <source>
        <dbReference type="Pfam" id="PF01370"/>
    </source>
</evidence>
<evidence type="ECO:0000313" key="5">
    <source>
        <dbReference type="Proteomes" id="UP000003751"/>
    </source>
</evidence>
<dbReference type="Proteomes" id="UP000184203">
    <property type="component" value="Unassembled WGS sequence"/>
</dbReference>
<sequence>MTRALLVGGTRFMGRHTVEELLTHGYEVTTFTRGESGTPFADRDGVTHFEGNRNDREALEAARNEVEPNVVIDFCVMHPRQIAAATEIFADADAYVYVSSGSAYAEQPIPTREDATLHDCTQEQADDESMESYGPRKAECDRVCFAAAADGVNAMVVRPMLVYGPYDYTERYDYWLHRVAEYDRVLVPGDGDSLLHRAYALDGARALRIVAERGTPGEAYNLADCETMSLGTSLELAAEALDTEVELVHASERELAKHDVSSLDFPLYAPTPHLVSTEKLASLGWESTPLSEAVAKTVEEHLESDRTGEEIGPNRGTEETIIADLTD</sequence>
<dbReference type="eggNOG" id="arCOG03019">
    <property type="taxonomic scope" value="Archaea"/>
</dbReference>
<reference evidence="3 5" key="1">
    <citation type="journal article" date="2014" name="ISME J.">
        <title>Trehalose/2-sulfotrehalose biosynthesis and glycine-betaine uptake are widely spread mechanisms for osmoadaptation in the Halobacteriales.</title>
        <authorList>
            <person name="Youssef N.H."/>
            <person name="Savage-Ashlock K.N."/>
            <person name="McCully A.L."/>
            <person name="Luedtke B."/>
            <person name="Shaw E.I."/>
            <person name="Hoff W.D."/>
            <person name="Elshahed M.S."/>
        </authorList>
    </citation>
    <scope>NUCLEOTIDE SEQUENCE [LARGE SCALE GENOMIC DNA]</scope>
    <source>
        <strain evidence="3 5">DX253</strain>
    </source>
</reference>
<dbReference type="Proteomes" id="UP000003751">
    <property type="component" value="Unassembled WGS sequence"/>
</dbReference>
<evidence type="ECO:0000313" key="4">
    <source>
        <dbReference type="EMBL" id="SHK23943.1"/>
    </source>
</evidence>
<feature type="domain" description="NAD-dependent epimerase/dehydratase" evidence="2">
    <location>
        <begin position="5"/>
        <end position="223"/>
    </location>
</feature>
<dbReference type="PATRIC" id="fig|797209.4.peg.3311"/>
<evidence type="ECO:0000256" key="1">
    <source>
        <dbReference type="SAM" id="MobiDB-lite"/>
    </source>
</evidence>
<dbReference type="EMBL" id="AEMG01000019">
    <property type="protein sequence ID" value="EFW90851.1"/>
    <property type="molecule type" value="Genomic_DNA"/>
</dbReference>
<dbReference type="SUPFAM" id="SSF51735">
    <property type="entry name" value="NAD(P)-binding Rossmann-fold domains"/>
    <property type="match status" value="1"/>
</dbReference>
<feature type="region of interest" description="Disordered" evidence="1">
    <location>
        <begin position="302"/>
        <end position="327"/>
    </location>
</feature>
<name>E7QX48_HALPU</name>
<dbReference type="Gene3D" id="3.40.50.720">
    <property type="entry name" value="NAD(P)-binding Rossmann-like Domain"/>
    <property type="match status" value="1"/>
</dbReference>
<protein>
    <submittedName>
        <fullName evidence="3">3-beta hydroxysteroid dehydrogenase/isomerase family superfamily protein</fullName>
    </submittedName>
    <submittedName>
        <fullName evidence="4">Nucleoside-diphosphate-sugar epimerase</fullName>
    </submittedName>
</protein>
<dbReference type="InterPro" id="IPR001509">
    <property type="entry name" value="Epimerase_deHydtase"/>
</dbReference>
<dbReference type="OrthoDB" id="312217at2157"/>
<keyword evidence="6" id="KW-1185">Reference proteome</keyword>
<dbReference type="Pfam" id="PF01370">
    <property type="entry name" value="Epimerase"/>
    <property type="match status" value="1"/>
</dbReference>
<organism evidence="3 5">
    <name type="scientific">Haladaptatus paucihalophilus DX253</name>
    <dbReference type="NCBI Taxonomy" id="797209"/>
    <lineage>
        <taxon>Archaea</taxon>
        <taxon>Methanobacteriati</taxon>
        <taxon>Methanobacteriota</taxon>
        <taxon>Stenosarchaea group</taxon>
        <taxon>Halobacteria</taxon>
        <taxon>Halobacteriales</taxon>
        <taxon>Haladaptataceae</taxon>
        <taxon>Haladaptatus</taxon>
    </lineage>
</organism>
<keyword evidence="3" id="KW-0413">Isomerase</keyword>
<dbReference type="InterPro" id="IPR050177">
    <property type="entry name" value="Lipid_A_modif_metabolic_enz"/>
</dbReference>
<reference evidence="4" key="3">
    <citation type="submission" date="2016-11" db="EMBL/GenBank/DDBJ databases">
        <authorList>
            <person name="Jaros S."/>
            <person name="Januszkiewicz K."/>
            <person name="Wedrychowicz H."/>
        </authorList>
    </citation>
    <scope>NUCLEOTIDE SEQUENCE [LARGE SCALE GENOMIC DNA]</scope>
    <source>
        <strain evidence="4">DX253</strain>
    </source>
</reference>
<evidence type="ECO:0000313" key="3">
    <source>
        <dbReference type="EMBL" id="EFW90851.1"/>
    </source>
</evidence>
<accession>E7QX48</accession>
<dbReference type="STRING" id="797209.GCA_000376445_03053"/>
<gene>
    <name evidence="4" type="ORF">SAMN05444342_1067</name>
    <name evidence="3" type="ORF">ZOD2009_16933</name>
</gene>
<dbReference type="AlphaFoldDB" id="E7QX48"/>
<proteinExistence type="predicted"/>
<dbReference type="RefSeq" id="WP_007981786.1">
    <property type="nucleotide sequence ID" value="NZ_AEMG01000019.1"/>
</dbReference>
<dbReference type="PANTHER" id="PTHR43245">
    <property type="entry name" value="BIFUNCTIONAL POLYMYXIN RESISTANCE PROTEIN ARNA"/>
    <property type="match status" value="1"/>
</dbReference>
<dbReference type="InterPro" id="IPR036291">
    <property type="entry name" value="NAD(P)-bd_dom_sf"/>
</dbReference>